<dbReference type="PROSITE" id="PS50294">
    <property type="entry name" value="WD_REPEATS_REGION"/>
    <property type="match status" value="3"/>
</dbReference>
<feature type="repeat" description="WD" evidence="4">
    <location>
        <begin position="22"/>
        <end position="61"/>
    </location>
</feature>
<reference evidence="5 6" key="1">
    <citation type="submission" date="2019-06" db="EMBL/GenBank/DDBJ databases">
        <title>Wine fermentation using esterase from Monascus purpureus.</title>
        <authorList>
            <person name="Geng C."/>
            <person name="Zhang Y."/>
        </authorList>
    </citation>
    <scope>NUCLEOTIDE SEQUENCE [LARGE SCALE GENOMIC DNA]</scope>
    <source>
        <strain evidence="5">HQ1</strain>
    </source>
</reference>
<keyword evidence="1" id="KW-0963">Cytoplasm</keyword>
<evidence type="ECO:0000313" key="5">
    <source>
        <dbReference type="EMBL" id="TQB67433.1"/>
    </source>
</evidence>
<organism evidence="5 6">
    <name type="scientific">Monascus purpureus</name>
    <name type="common">Red mold</name>
    <name type="synonym">Monascus anka</name>
    <dbReference type="NCBI Taxonomy" id="5098"/>
    <lineage>
        <taxon>Eukaryota</taxon>
        <taxon>Fungi</taxon>
        <taxon>Dikarya</taxon>
        <taxon>Ascomycota</taxon>
        <taxon>Pezizomycotina</taxon>
        <taxon>Eurotiomycetes</taxon>
        <taxon>Eurotiomycetidae</taxon>
        <taxon>Eurotiales</taxon>
        <taxon>Aspergillaceae</taxon>
        <taxon>Monascus</taxon>
    </lineage>
</organism>
<proteinExistence type="predicted"/>
<keyword evidence="2 4" id="KW-0853">WD repeat</keyword>
<sequence length="356" mass="39323">MLSAWELHRSEELQLPHPAHPEEGHGGLVYTIKLRGSYLVSGSADKTVRVWNADTQRLIRGPLWGHEGSVICLDFDDSPGQDVIISGSADRSILVWQFSTGNAIKRLENAHESTILSLAFDHRLLVTGSRDTTIKLWDRASIALPGSELPNYMHTSIMETEAPISPYHPLATLKEGHAAVNSVLLDGDITISGFGNRSIAVWNLQTGQLIRKILTHTSGITDLLYDGRYIVSASSDNTCRIYDTQTDTEVTCLRGHTNIVRSVRLVPGKRSAICGVVTGSFDSTIRHWAPRKNGEWECRATLETHGFRLDRTVNSSASKNSTEDETPRIFDITLDTKRVAAAGFGPVIKMWRLSTP</sequence>
<dbReference type="PRINTS" id="PR00320">
    <property type="entry name" value="GPROTEINBRPT"/>
</dbReference>
<dbReference type="STRING" id="5098.A0A507QHY3"/>
<dbReference type="PANTHER" id="PTHR19849:SF0">
    <property type="entry name" value="PHOSPHOLIPASE A-2-ACTIVATING PROTEIN"/>
    <property type="match status" value="1"/>
</dbReference>
<evidence type="ECO:0000256" key="4">
    <source>
        <dbReference type="PROSITE-ProRule" id="PRU00221"/>
    </source>
</evidence>
<dbReference type="GO" id="GO:0005737">
    <property type="term" value="C:cytoplasm"/>
    <property type="evidence" value="ECO:0007669"/>
    <property type="project" value="TreeGrafter"/>
</dbReference>
<dbReference type="GO" id="GO:0043161">
    <property type="term" value="P:proteasome-mediated ubiquitin-dependent protein catabolic process"/>
    <property type="evidence" value="ECO:0007669"/>
    <property type="project" value="TreeGrafter"/>
</dbReference>
<evidence type="ECO:0000256" key="1">
    <source>
        <dbReference type="ARBA" id="ARBA00022490"/>
    </source>
</evidence>
<dbReference type="GO" id="GO:0043130">
    <property type="term" value="F:ubiquitin binding"/>
    <property type="evidence" value="ECO:0007669"/>
    <property type="project" value="TreeGrafter"/>
</dbReference>
<keyword evidence="3" id="KW-0677">Repeat</keyword>
<feature type="repeat" description="WD" evidence="4">
    <location>
        <begin position="108"/>
        <end position="138"/>
    </location>
</feature>
<dbReference type="PROSITE" id="PS50082">
    <property type="entry name" value="WD_REPEATS_2"/>
    <property type="match status" value="3"/>
</dbReference>
<dbReference type="InterPro" id="IPR020472">
    <property type="entry name" value="WD40_PAC1"/>
</dbReference>
<dbReference type="Gene3D" id="2.130.10.10">
    <property type="entry name" value="YVTN repeat-like/Quinoprotein amine dehydrogenase"/>
    <property type="match status" value="2"/>
</dbReference>
<dbReference type="CDD" id="cd00200">
    <property type="entry name" value="WD40"/>
    <property type="match status" value="1"/>
</dbReference>
<gene>
    <name evidence="5" type="ORF">MPDQ_005815</name>
</gene>
<evidence type="ECO:0000256" key="2">
    <source>
        <dbReference type="ARBA" id="ARBA00022574"/>
    </source>
</evidence>
<accession>A0A507QHY3</accession>
<dbReference type="AlphaFoldDB" id="A0A507QHY3"/>
<dbReference type="PROSITE" id="PS00678">
    <property type="entry name" value="WD_REPEATS_1"/>
    <property type="match status" value="1"/>
</dbReference>
<dbReference type="EMBL" id="VIFY01000433">
    <property type="protein sequence ID" value="TQB67433.1"/>
    <property type="molecule type" value="Genomic_DNA"/>
</dbReference>
<dbReference type="InterPro" id="IPR001680">
    <property type="entry name" value="WD40_rpt"/>
</dbReference>
<evidence type="ECO:0000256" key="3">
    <source>
        <dbReference type="ARBA" id="ARBA00022737"/>
    </source>
</evidence>
<dbReference type="SUPFAM" id="SSF50978">
    <property type="entry name" value="WD40 repeat-like"/>
    <property type="match status" value="1"/>
</dbReference>
<feature type="repeat" description="WD" evidence="4">
    <location>
        <begin position="63"/>
        <end position="106"/>
    </location>
</feature>
<dbReference type="SMART" id="SM00320">
    <property type="entry name" value="WD40"/>
    <property type="match status" value="6"/>
</dbReference>
<dbReference type="GO" id="GO:0005634">
    <property type="term" value="C:nucleus"/>
    <property type="evidence" value="ECO:0007669"/>
    <property type="project" value="TreeGrafter"/>
</dbReference>
<dbReference type="GO" id="GO:0010992">
    <property type="term" value="P:ubiquitin recycling"/>
    <property type="evidence" value="ECO:0007669"/>
    <property type="project" value="TreeGrafter"/>
</dbReference>
<dbReference type="InterPro" id="IPR019775">
    <property type="entry name" value="WD40_repeat_CS"/>
</dbReference>
<dbReference type="InterPro" id="IPR015943">
    <property type="entry name" value="WD40/YVTN_repeat-like_dom_sf"/>
</dbReference>
<name>A0A507QHY3_MONPU</name>
<evidence type="ECO:0000313" key="6">
    <source>
        <dbReference type="Proteomes" id="UP000319663"/>
    </source>
</evidence>
<dbReference type="Proteomes" id="UP000319663">
    <property type="component" value="Unassembled WGS sequence"/>
</dbReference>
<dbReference type="InterPro" id="IPR036322">
    <property type="entry name" value="WD40_repeat_dom_sf"/>
</dbReference>
<protein>
    <submittedName>
        <fullName evidence="5">Uncharacterized protein</fullName>
    </submittedName>
</protein>
<comment type="caution">
    <text evidence="5">The sequence shown here is derived from an EMBL/GenBank/DDBJ whole genome shotgun (WGS) entry which is preliminary data.</text>
</comment>
<dbReference type="Pfam" id="PF00400">
    <property type="entry name" value="WD40"/>
    <property type="match status" value="5"/>
</dbReference>
<keyword evidence="6" id="KW-1185">Reference proteome</keyword>
<dbReference type="PANTHER" id="PTHR19849">
    <property type="entry name" value="PHOSPHOLIPASE A-2-ACTIVATING PROTEIN"/>
    <property type="match status" value="1"/>
</dbReference>